<evidence type="ECO:0000259" key="8">
    <source>
        <dbReference type="PROSITE" id="PS50850"/>
    </source>
</evidence>
<dbReference type="AlphaFoldDB" id="A0A3R6DLT6"/>
<feature type="transmembrane region" description="Helical" evidence="7">
    <location>
        <begin position="233"/>
        <end position="251"/>
    </location>
</feature>
<evidence type="ECO:0000313" key="10">
    <source>
        <dbReference type="Proteomes" id="UP000284051"/>
    </source>
</evidence>
<dbReference type="PANTHER" id="PTHR23519:SF1">
    <property type="entry name" value="AUTOPHAGY-RELATED PROTEIN 22"/>
    <property type="match status" value="1"/>
</dbReference>
<keyword evidence="3 7" id="KW-0812">Transmembrane</keyword>
<evidence type="ECO:0000256" key="3">
    <source>
        <dbReference type="ARBA" id="ARBA00022692"/>
    </source>
</evidence>
<evidence type="ECO:0000313" key="9">
    <source>
        <dbReference type="EMBL" id="RHG26850.1"/>
    </source>
</evidence>
<evidence type="ECO:0000256" key="2">
    <source>
        <dbReference type="ARBA" id="ARBA00022448"/>
    </source>
</evidence>
<evidence type="ECO:0000256" key="6">
    <source>
        <dbReference type="SAM" id="MobiDB-lite"/>
    </source>
</evidence>
<dbReference type="InterPro" id="IPR024671">
    <property type="entry name" value="Atg22-like"/>
</dbReference>
<protein>
    <submittedName>
        <fullName evidence="9">MFS transporter</fullName>
    </submittedName>
</protein>
<feature type="transmembrane region" description="Helical" evidence="7">
    <location>
        <begin position="54"/>
        <end position="71"/>
    </location>
</feature>
<dbReference type="EMBL" id="QRID01000014">
    <property type="protein sequence ID" value="RHG26850.1"/>
    <property type="molecule type" value="Genomic_DNA"/>
</dbReference>
<dbReference type="InterPro" id="IPR036259">
    <property type="entry name" value="MFS_trans_sf"/>
</dbReference>
<dbReference type="Pfam" id="PF11700">
    <property type="entry name" value="ATG22"/>
    <property type="match status" value="2"/>
</dbReference>
<dbReference type="Gene3D" id="1.20.1250.20">
    <property type="entry name" value="MFS general substrate transporter like domains"/>
    <property type="match status" value="1"/>
</dbReference>
<feature type="transmembrane region" description="Helical" evidence="7">
    <location>
        <begin position="266"/>
        <end position="286"/>
    </location>
</feature>
<keyword evidence="4 7" id="KW-1133">Transmembrane helix</keyword>
<dbReference type="PANTHER" id="PTHR23519">
    <property type="entry name" value="AUTOPHAGY-RELATED PROTEIN 22"/>
    <property type="match status" value="1"/>
</dbReference>
<dbReference type="GO" id="GO:0005886">
    <property type="term" value="C:plasma membrane"/>
    <property type="evidence" value="ECO:0007669"/>
    <property type="project" value="UniProtKB-SubCell"/>
</dbReference>
<feature type="transmembrane region" description="Helical" evidence="7">
    <location>
        <begin position="298"/>
        <end position="316"/>
    </location>
</feature>
<gene>
    <name evidence="9" type="ORF">DW264_13525</name>
</gene>
<dbReference type="PROSITE" id="PS50850">
    <property type="entry name" value="MFS"/>
    <property type="match status" value="1"/>
</dbReference>
<reference evidence="9 10" key="1">
    <citation type="submission" date="2018-08" db="EMBL/GenBank/DDBJ databases">
        <title>A genome reference for cultivated species of the human gut microbiota.</title>
        <authorList>
            <person name="Zou Y."/>
            <person name="Xue W."/>
            <person name="Luo G."/>
        </authorList>
    </citation>
    <scope>NUCLEOTIDE SEQUENCE [LARGE SCALE GENOMIC DNA]</scope>
    <source>
        <strain evidence="9 10">AM22-21LB</strain>
    </source>
</reference>
<evidence type="ECO:0000256" key="5">
    <source>
        <dbReference type="ARBA" id="ARBA00023136"/>
    </source>
</evidence>
<dbReference type="Proteomes" id="UP000284051">
    <property type="component" value="Unassembled WGS sequence"/>
</dbReference>
<feature type="transmembrane region" description="Helical" evidence="7">
    <location>
        <begin position="12"/>
        <end position="34"/>
    </location>
</feature>
<feature type="transmembrane region" description="Helical" evidence="7">
    <location>
        <begin position="387"/>
        <end position="405"/>
    </location>
</feature>
<accession>A0A3R6DLT6</accession>
<dbReference type="GO" id="GO:0022857">
    <property type="term" value="F:transmembrane transporter activity"/>
    <property type="evidence" value="ECO:0007669"/>
    <property type="project" value="InterPro"/>
</dbReference>
<feature type="transmembrane region" description="Helical" evidence="7">
    <location>
        <begin position="83"/>
        <end position="100"/>
    </location>
</feature>
<evidence type="ECO:0000256" key="1">
    <source>
        <dbReference type="ARBA" id="ARBA00004651"/>
    </source>
</evidence>
<proteinExistence type="predicted"/>
<feature type="transmembrane region" description="Helical" evidence="7">
    <location>
        <begin position="322"/>
        <end position="344"/>
    </location>
</feature>
<comment type="caution">
    <text evidence="9">The sequence shown here is derived from an EMBL/GenBank/DDBJ whole genome shotgun (WGS) entry which is preliminary data.</text>
</comment>
<feature type="transmembrane region" description="Helical" evidence="7">
    <location>
        <begin position="176"/>
        <end position="197"/>
    </location>
</feature>
<dbReference type="InterPro" id="IPR020846">
    <property type="entry name" value="MFS_dom"/>
</dbReference>
<dbReference type="RefSeq" id="WP_015561523.1">
    <property type="nucleotide sequence ID" value="NZ_JBGKEX010000001.1"/>
</dbReference>
<feature type="region of interest" description="Disordered" evidence="6">
    <location>
        <begin position="423"/>
        <end position="447"/>
    </location>
</feature>
<name>A0A3R6DLT6_9FIRM</name>
<keyword evidence="5 7" id="KW-0472">Membrane</keyword>
<sequence length="447" mass="49334">MKQKLNKLEKYWVMYDVGNSAFALLVSTIIPIYFKNMAAGNGISASDSTAYLSYAISISTLIVAILGPVLGTVADGKNRKKPLFTLFMLIGVLGCAALALPKSAILFLVVFVITKVGFSGSLIFYDSMLVDVTTDERMDDVSSQGYAWGYIGSCVPFVVSLALIFGADYIGISGTVATAGAFIINALWWAVVTIPLLKNYKQNYYMETKTNGVKETVKRLGTVCGEIRNDKKVFLFLVAFFFYIDGVYTIIEMATSYGKDVGISDTSLLLALLLTQIVAFPCAIVFGKLAQKFETSHLITVCIGAYFLVAIYALWLDAAWKFWVMATFVGVFQGAIQALSRSYYAKIIPKEKSSEYFGIFDIFGKGASFMGTMLMGISTQIFHTSKAGVIVIAAMFVIGFIVFKLQAGPVHRVKRAFINEDEDEYEDEDENENDYEIGDMDFAEERF</sequence>
<dbReference type="SUPFAM" id="SSF103473">
    <property type="entry name" value="MFS general substrate transporter"/>
    <property type="match status" value="1"/>
</dbReference>
<feature type="transmembrane region" description="Helical" evidence="7">
    <location>
        <begin position="356"/>
        <end position="381"/>
    </location>
</feature>
<feature type="transmembrane region" description="Helical" evidence="7">
    <location>
        <begin position="106"/>
        <end position="125"/>
    </location>
</feature>
<organism evidence="9 10">
    <name type="scientific">Roseburia intestinalis</name>
    <dbReference type="NCBI Taxonomy" id="166486"/>
    <lineage>
        <taxon>Bacteria</taxon>
        <taxon>Bacillati</taxon>
        <taxon>Bacillota</taxon>
        <taxon>Clostridia</taxon>
        <taxon>Lachnospirales</taxon>
        <taxon>Lachnospiraceae</taxon>
        <taxon>Roseburia</taxon>
    </lineage>
</organism>
<keyword evidence="2" id="KW-0813">Transport</keyword>
<evidence type="ECO:0000256" key="4">
    <source>
        <dbReference type="ARBA" id="ARBA00022989"/>
    </source>
</evidence>
<feature type="domain" description="Major facilitator superfamily (MFS) profile" evidence="8">
    <location>
        <begin position="1"/>
        <end position="411"/>
    </location>
</feature>
<evidence type="ECO:0000256" key="7">
    <source>
        <dbReference type="SAM" id="Phobius"/>
    </source>
</evidence>
<dbReference type="InterPro" id="IPR050495">
    <property type="entry name" value="ATG22/LtaA_families"/>
</dbReference>
<feature type="transmembrane region" description="Helical" evidence="7">
    <location>
        <begin position="146"/>
        <end position="170"/>
    </location>
</feature>
<comment type="subcellular location">
    <subcellularLocation>
        <location evidence="1">Cell membrane</location>
        <topology evidence="1">Multi-pass membrane protein</topology>
    </subcellularLocation>
</comment>